<comment type="caution">
    <text evidence="2">The sequence shown here is derived from an EMBL/GenBank/DDBJ whole genome shotgun (WGS) entry which is preliminary data.</text>
</comment>
<evidence type="ECO:0000313" key="2">
    <source>
        <dbReference type="EMBL" id="CAG5005602.1"/>
    </source>
</evidence>
<proteinExistence type="predicted"/>
<evidence type="ECO:0000313" key="3">
    <source>
        <dbReference type="Proteomes" id="UP000691718"/>
    </source>
</evidence>
<reference evidence="2" key="1">
    <citation type="submission" date="2021-04" db="EMBL/GenBank/DDBJ databases">
        <authorList>
            <person name="Tunstrom K."/>
        </authorList>
    </citation>
    <scope>NUCLEOTIDE SEQUENCE</scope>
</reference>
<name>A0A8S3X7N7_PARAO</name>
<organism evidence="2 3">
    <name type="scientific">Parnassius apollo</name>
    <name type="common">Apollo butterfly</name>
    <name type="synonym">Papilio apollo</name>
    <dbReference type="NCBI Taxonomy" id="110799"/>
    <lineage>
        <taxon>Eukaryota</taxon>
        <taxon>Metazoa</taxon>
        <taxon>Ecdysozoa</taxon>
        <taxon>Arthropoda</taxon>
        <taxon>Hexapoda</taxon>
        <taxon>Insecta</taxon>
        <taxon>Pterygota</taxon>
        <taxon>Neoptera</taxon>
        <taxon>Endopterygota</taxon>
        <taxon>Lepidoptera</taxon>
        <taxon>Glossata</taxon>
        <taxon>Ditrysia</taxon>
        <taxon>Papilionoidea</taxon>
        <taxon>Papilionidae</taxon>
        <taxon>Parnassiinae</taxon>
        <taxon>Parnassini</taxon>
        <taxon>Parnassius</taxon>
        <taxon>Parnassius</taxon>
    </lineage>
</organism>
<sequence>MKHNVKETHNVKYKQTARKTTQKARESDDGTGAVYNNYTYSECANTQHYTSTLPSCGRFTYASSARVYTQRDNNALSPIAAGRLRAGGAGNGGGGGGRAGGGRSPPRTMSPPRRTGVHKATLHIRSKKLAKINIAASENLTGKPNSLKNKPRK</sequence>
<accession>A0A8S3X7N7</accession>
<feature type="compositionally biased region" description="Low complexity" evidence="1">
    <location>
        <begin position="104"/>
        <end position="114"/>
    </location>
</feature>
<protein>
    <submittedName>
        <fullName evidence="2">(apollo) hypothetical protein</fullName>
    </submittedName>
</protein>
<feature type="region of interest" description="Disordered" evidence="1">
    <location>
        <begin position="86"/>
        <end position="121"/>
    </location>
</feature>
<feature type="compositionally biased region" description="Gly residues" evidence="1">
    <location>
        <begin position="86"/>
        <end position="103"/>
    </location>
</feature>
<keyword evidence="3" id="KW-1185">Reference proteome</keyword>
<feature type="region of interest" description="Disordered" evidence="1">
    <location>
        <begin position="1"/>
        <end position="32"/>
    </location>
</feature>
<feature type="compositionally biased region" description="Polar residues" evidence="1">
    <location>
        <begin position="136"/>
        <end position="153"/>
    </location>
</feature>
<feature type="compositionally biased region" description="Basic residues" evidence="1">
    <location>
        <begin position="11"/>
        <end position="22"/>
    </location>
</feature>
<gene>
    <name evidence="2" type="ORF">PAPOLLO_LOCUS14599</name>
</gene>
<feature type="compositionally biased region" description="Basic and acidic residues" evidence="1">
    <location>
        <begin position="1"/>
        <end position="10"/>
    </location>
</feature>
<evidence type="ECO:0000256" key="1">
    <source>
        <dbReference type="SAM" id="MobiDB-lite"/>
    </source>
</evidence>
<dbReference type="AlphaFoldDB" id="A0A8S3X7N7"/>
<dbReference type="Proteomes" id="UP000691718">
    <property type="component" value="Unassembled WGS sequence"/>
</dbReference>
<dbReference type="EMBL" id="CAJQZP010000978">
    <property type="protein sequence ID" value="CAG5005602.1"/>
    <property type="molecule type" value="Genomic_DNA"/>
</dbReference>
<feature type="region of interest" description="Disordered" evidence="1">
    <location>
        <begin position="134"/>
        <end position="153"/>
    </location>
</feature>